<reference evidence="3 4" key="2">
    <citation type="journal article" date="2011" name="J. Bacteriol.">
        <title>Complete genome sequences for the anaerobic, extremely thermophilic plant biomass-degrading bacteria Caldicellulosiruptor hydrothermalis, Caldicellulosiruptor kristjanssonii, Caldicellulosiruptor kronotskyensis, Caldicellulosiruptor owensenis, and Caldicellulosiruptor lactoaceticus.</title>
        <authorList>
            <person name="Blumer-Schuette S.E."/>
            <person name="Ozdemir I."/>
            <person name="Mistry D."/>
            <person name="Lucas S."/>
            <person name="Lapidus A."/>
            <person name="Cheng J.F."/>
            <person name="Goodwin L.A."/>
            <person name="Pitluck S."/>
            <person name="Land M.L."/>
            <person name="Hauser L.J."/>
            <person name="Woyke T."/>
            <person name="Mikhailova N."/>
            <person name="Pati A."/>
            <person name="Kyrpides N.C."/>
            <person name="Ivanova N."/>
            <person name="Detter J.C."/>
            <person name="Walston-Davenport K."/>
            <person name="Han S."/>
            <person name="Adams M.W."/>
            <person name="Kelly R.M."/>
        </authorList>
    </citation>
    <scope>NUCLEOTIDE SEQUENCE [LARGE SCALE GENOMIC DNA]</scope>
    <source>
        <strain evidence="4">DSM 18902 / VKM B-2412 / 2002</strain>
    </source>
</reference>
<evidence type="ECO:0000313" key="3">
    <source>
        <dbReference type="EMBL" id="ADQ47184.1"/>
    </source>
</evidence>
<feature type="transmembrane region" description="Helical" evidence="2">
    <location>
        <begin position="20"/>
        <end position="40"/>
    </location>
</feature>
<dbReference type="RefSeq" id="WP_013431254.1">
    <property type="nucleotide sequence ID" value="NC_014720.1"/>
</dbReference>
<feature type="coiled-coil region" evidence="1">
    <location>
        <begin position="325"/>
        <end position="352"/>
    </location>
</feature>
<dbReference type="KEGG" id="ckn:Calkro_2363"/>
<keyword evidence="2" id="KW-0472">Membrane</keyword>
<evidence type="ECO:0000256" key="2">
    <source>
        <dbReference type="SAM" id="Phobius"/>
    </source>
</evidence>
<reference key="1">
    <citation type="submission" date="2010-11" db="EMBL/GenBank/DDBJ databases">
        <title>Complete sequence of Caldicellulosiruptor kronotskyensis 2002.</title>
        <authorList>
            <consortium name="US DOE Joint Genome Institute"/>
            <person name="Lucas S."/>
            <person name="Copeland A."/>
            <person name="Lapidus A."/>
            <person name="Cheng J.-F."/>
            <person name="Bruce D."/>
            <person name="Goodwin L."/>
            <person name="Pitluck S."/>
            <person name="Davenport K."/>
            <person name="Detter J.C."/>
            <person name="Han C."/>
            <person name="Tapia R."/>
            <person name="Land M."/>
            <person name="Hauser L."/>
            <person name="Jeffries C."/>
            <person name="Kyrpides N."/>
            <person name="Ivanova N."/>
            <person name="Mikhailova N."/>
            <person name="Blumer-Schuette S.E."/>
            <person name="Kelly R.M."/>
            <person name="Woyke T."/>
        </authorList>
    </citation>
    <scope>NUCLEOTIDE SEQUENCE</scope>
    <source>
        <strain>2002</strain>
    </source>
</reference>
<keyword evidence="2" id="KW-0812">Transmembrane</keyword>
<dbReference type="AlphaFoldDB" id="E4SHF9"/>
<keyword evidence="4" id="KW-1185">Reference proteome</keyword>
<accession>E4SHF9</accession>
<keyword evidence="2" id="KW-1133">Transmembrane helix</keyword>
<evidence type="ECO:0000313" key="4">
    <source>
        <dbReference type="Proteomes" id="UP000006835"/>
    </source>
</evidence>
<dbReference type="EMBL" id="CP002330">
    <property type="protein sequence ID" value="ADQ47184.1"/>
    <property type="molecule type" value="Genomic_DNA"/>
</dbReference>
<organism evidence="3 4">
    <name type="scientific">Caldicellulosiruptor kronotskyensis (strain DSM 18902 / VKM B-2412 / 2002)</name>
    <dbReference type="NCBI Taxonomy" id="632348"/>
    <lineage>
        <taxon>Bacteria</taxon>
        <taxon>Bacillati</taxon>
        <taxon>Bacillota</taxon>
        <taxon>Bacillota incertae sedis</taxon>
        <taxon>Caldicellulosiruptorales</taxon>
        <taxon>Caldicellulosiruptoraceae</taxon>
        <taxon>Caldicellulosiruptor</taxon>
    </lineage>
</organism>
<dbReference type="HOGENOM" id="CLU_617754_0_0_9"/>
<sequence length="444" mass="52598">MWGEFYEIDIDFSKLLWAQLLRYLLGFLFIIVLVVVAFTIKRKKAEKLRKLKNLQRVEEYFEEISNRILNLDDKAKFLRLLNDGQNLENKFEEVTINFKNLKEYYEGIKKSYSDGEFKTFLTIYNILKSDLDFLEKVLKDSEKTLQEELEYIEKVKKAVDGIKNNEVLKKKIDELFAKRVSDDDLKKAVEGIKRIDEKIEYFKSLGDDKKNEYINTMIQLLTKRFEEKYPLILSKSSSLALQLQKKFDDLLLKLQVSSDSEKIVLAEDFLDELIQVENELAQDFQKKMRSKKDLVDKFEKIVSVYDKVGFKFYKIDLEIERVKNLLESCADNEKLEKEISELESAILTFTREFSECKKLLENFERFLKEAKNRLKVGSSSNLFDSYYKNLKELLYECNFDEFKKRYIEYQNDISDALLKSTSFSTGSSDTIKKVIKDLFDEFFG</sequence>
<dbReference type="Proteomes" id="UP000006835">
    <property type="component" value="Chromosome"/>
</dbReference>
<dbReference type="OrthoDB" id="1714793at2"/>
<keyword evidence="1" id="KW-0175">Coiled coil</keyword>
<gene>
    <name evidence="3" type="ordered locus">Calkro_2363</name>
</gene>
<dbReference type="PATRIC" id="fig|632348.3.peg.2488"/>
<evidence type="ECO:0000256" key="1">
    <source>
        <dbReference type="SAM" id="Coils"/>
    </source>
</evidence>
<proteinExistence type="predicted"/>
<protein>
    <submittedName>
        <fullName evidence="3">Uncharacterized protein</fullName>
    </submittedName>
</protein>
<name>E4SHF9_CALK2</name>